<proteinExistence type="predicted"/>
<protein>
    <submittedName>
        <fullName evidence="2">GNAT family N-acetyltransferase</fullName>
        <ecNumber evidence="2">2.3.1.-</ecNumber>
    </submittedName>
</protein>
<organism evidence="2 3">
    <name type="scientific">Pedobacter panaciterrae</name>
    <dbReference type="NCBI Taxonomy" id="363849"/>
    <lineage>
        <taxon>Bacteria</taxon>
        <taxon>Pseudomonadati</taxon>
        <taxon>Bacteroidota</taxon>
        <taxon>Sphingobacteriia</taxon>
        <taxon>Sphingobacteriales</taxon>
        <taxon>Sphingobacteriaceae</taxon>
        <taxon>Pedobacter</taxon>
    </lineage>
</organism>
<dbReference type="SUPFAM" id="SSF55729">
    <property type="entry name" value="Acyl-CoA N-acyltransferases (Nat)"/>
    <property type="match status" value="1"/>
</dbReference>
<keyword evidence="3" id="KW-1185">Reference proteome</keyword>
<evidence type="ECO:0000313" key="3">
    <source>
        <dbReference type="Proteomes" id="UP001378956"/>
    </source>
</evidence>
<keyword evidence="2" id="KW-0808">Transferase</keyword>
<dbReference type="EMBL" id="JBBEUB010000011">
    <property type="protein sequence ID" value="MEJ2905371.1"/>
    <property type="molecule type" value="Genomic_DNA"/>
</dbReference>
<evidence type="ECO:0000259" key="1">
    <source>
        <dbReference type="PROSITE" id="PS51186"/>
    </source>
</evidence>
<keyword evidence="2" id="KW-0012">Acyltransferase</keyword>
<dbReference type="CDD" id="cd04301">
    <property type="entry name" value="NAT_SF"/>
    <property type="match status" value="1"/>
</dbReference>
<dbReference type="InterPro" id="IPR016181">
    <property type="entry name" value="Acyl_CoA_acyltransferase"/>
</dbReference>
<dbReference type="RefSeq" id="WP_172661901.1">
    <property type="nucleotide sequence ID" value="NZ_CBFGNQ010000033.1"/>
</dbReference>
<accession>A0ABU8NUR1</accession>
<name>A0ABU8NUR1_9SPHI</name>
<feature type="domain" description="N-acetyltransferase" evidence="1">
    <location>
        <begin position="99"/>
        <end position="228"/>
    </location>
</feature>
<dbReference type="Proteomes" id="UP001378956">
    <property type="component" value="Unassembled WGS sequence"/>
</dbReference>
<dbReference type="Pfam" id="PF08445">
    <property type="entry name" value="FR47"/>
    <property type="match status" value="1"/>
</dbReference>
<comment type="caution">
    <text evidence="2">The sequence shown here is derived from an EMBL/GenBank/DDBJ whole genome shotgun (WGS) entry which is preliminary data.</text>
</comment>
<evidence type="ECO:0000313" key="2">
    <source>
        <dbReference type="EMBL" id="MEJ2905371.1"/>
    </source>
</evidence>
<gene>
    <name evidence="2" type="ORF">WAE58_23205</name>
</gene>
<dbReference type="PROSITE" id="PS51186">
    <property type="entry name" value="GNAT"/>
    <property type="match status" value="1"/>
</dbReference>
<reference evidence="2 3" key="1">
    <citation type="submission" date="2024-03" db="EMBL/GenBank/DDBJ databases">
        <title>Sequence of Lycoming College Course Isolates.</title>
        <authorList>
            <person name="Plotts O."/>
            <person name="Newman J."/>
        </authorList>
    </citation>
    <scope>NUCLEOTIDE SEQUENCE [LARGE SCALE GENOMIC DNA]</scope>
    <source>
        <strain evidence="2 3">CJB-3</strain>
    </source>
</reference>
<dbReference type="Gene3D" id="3.40.630.30">
    <property type="match status" value="1"/>
</dbReference>
<dbReference type="GO" id="GO:0016746">
    <property type="term" value="F:acyltransferase activity"/>
    <property type="evidence" value="ECO:0007669"/>
    <property type="project" value="UniProtKB-KW"/>
</dbReference>
<dbReference type="EC" id="2.3.1.-" evidence="2"/>
<dbReference type="InterPro" id="IPR013653">
    <property type="entry name" value="GCN5-like_dom"/>
</dbReference>
<sequence>MTHTLDNPIYNALNSAHSAFSSGTDQVKYYLEDIASFAGLKDNSKLDFEALYENSALESLFIVFTPAAVDIPDQWKVIAQIDMFQMIYESKEIPTGTDIDFVDLDKSHVNQMTALVELTQPGPFRARTIEFGNYTGVFSGDNLIAMAGHRLNPTPYTEISAVCTHPDHLGKGYAYQLLREQIKRILKKSEIPFLHVRNDNYGAIMLYKKLGFDIRADMFAYVIKKTTNKSLSDD</sequence>
<dbReference type="InterPro" id="IPR000182">
    <property type="entry name" value="GNAT_dom"/>
</dbReference>